<gene>
    <name evidence="6" type="ORF">ABW18_04420</name>
</gene>
<dbReference type="SUPFAM" id="SSF46785">
    <property type="entry name" value="Winged helix' DNA-binding domain"/>
    <property type="match status" value="1"/>
</dbReference>
<evidence type="ECO:0000313" key="6">
    <source>
        <dbReference type="EMBL" id="KNA92553.1"/>
    </source>
</evidence>
<dbReference type="SUPFAM" id="SSF53850">
    <property type="entry name" value="Periplasmic binding protein-like II"/>
    <property type="match status" value="1"/>
</dbReference>
<dbReference type="InterPro" id="IPR050950">
    <property type="entry name" value="HTH-type_LysR_regulators"/>
</dbReference>
<organism evidence="6 7">
    <name type="scientific">Gordonia jacobaea</name>
    <dbReference type="NCBI Taxonomy" id="122202"/>
    <lineage>
        <taxon>Bacteria</taxon>
        <taxon>Bacillati</taxon>
        <taxon>Actinomycetota</taxon>
        <taxon>Actinomycetes</taxon>
        <taxon>Mycobacteriales</taxon>
        <taxon>Gordoniaceae</taxon>
        <taxon>Gordonia</taxon>
    </lineage>
</organism>
<sequence>MELRQIEYFLAVVEHGGIGGASVSLGVTQPTVSQALRALERELGVQLFHRIGRGMVPSAAGRALVGSARQIVRDVESVDDALAVGSDQITGRVEILASPFADGATIAEVVAAFVDAHPTATIRVGELDDESLAAAVIEEGRCDFVVTHLHPVETAVDDALEVIVLGEQEFWLVCPSGTVLPDGPIDIADLPHIPMVFVPRGGTVADEIESAMREAGVRPPIAVLAEDREERLPMVLAGIGATLLERRVAQSVADRTTVRPVRPRFVRNFALMYDPTALSVAAQAFVDVVSARS</sequence>
<dbReference type="Gene3D" id="1.10.10.10">
    <property type="entry name" value="Winged helix-like DNA-binding domain superfamily/Winged helix DNA-binding domain"/>
    <property type="match status" value="1"/>
</dbReference>
<dbReference type="CDD" id="cd05466">
    <property type="entry name" value="PBP2_LTTR_substrate"/>
    <property type="match status" value="1"/>
</dbReference>
<dbReference type="InterPro" id="IPR005119">
    <property type="entry name" value="LysR_subst-bd"/>
</dbReference>
<evidence type="ECO:0000256" key="2">
    <source>
        <dbReference type="ARBA" id="ARBA00023015"/>
    </source>
</evidence>
<accession>A0ABR5IFW1</accession>
<dbReference type="InterPro" id="IPR036388">
    <property type="entry name" value="WH-like_DNA-bd_sf"/>
</dbReference>
<dbReference type="EMBL" id="LDTZ01000014">
    <property type="protein sequence ID" value="KNA92553.1"/>
    <property type="molecule type" value="Genomic_DNA"/>
</dbReference>
<dbReference type="InterPro" id="IPR036390">
    <property type="entry name" value="WH_DNA-bd_sf"/>
</dbReference>
<comment type="caution">
    <text evidence="6">The sequence shown here is derived from an EMBL/GenBank/DDBJ whole genome shotgun (WGS) entry which is preliminary data.</text>
</comment>
<keyword evidence="3" id="KW-0238">DNA-binding</keyword>
<evidence type="ECO:0000256" key="3">
    <source>
        <dbReference type="ARBA" id="ARBA00023125"/>
    </source>
</evidence>
<dbReference type="PRINTS" id="PR00039">
    <property type="entry name" value="HTHLYSR"/>
</dbReference>
<keyword evidence="4" id="KW-0804">Transcription</keyword>
<feature type="domain" description="HTH lysR-type" evidence="5">
    <location>
        <begin position="1"/>
        <end position="58"/>
    </location>
</feature>
<dbReference type="RefSeq" id="WP_049697767.1">
    <property type="nucleotide sequence ID" value="NZ_JAQDQF010000002.1"/>
</dbReference>
<comment type="similarity">
    <text evidence="1">Belongs to the LysR transcriptional regulatory family.</text>
</comment>
<dbReference type="Pfam" id="PF00126">
    <property type="entry name" value="HTH_1"/>
    <property type="match status" value="1"/>
</dbReference>
<dbReference type="InterPro" id="IPR000847">
    <property type="entry name" value="LysR_HTH_N"/>
</dbReference>
<dbReference type="PROSITE" id="PS50931">
    <property type="entry name" value="HTH_LYSR"/>
    <property type="match status" value="1"/>
</dbReference>
<evidence type="ECO:0000256" key="1">
    <source>
        <dbReference type="ARBA" id="ARBA00009437"/>
    </source>
</evidence>
<dbReference type="Pfam" id="PF03466">
    <property type="entry name" value="LysR_substrate"/>
    <property type="match status" value="1"/>
</dbReference>
<dbReference type="PANTHER" id="PTHR30419">
    <property type="entry name" value="HTH-TYPE TRANSCRIPTIONAL REGULATOR YBHD"/>
    <property type="match status" value="1"/>
</dbReference>
<protein>
    <submittedName>
        <fullName evidence="6">LysR family transcriptional regulator</fullName>
    </submittedName>
</protein>
<keyword evidence="7" id="KW-1185">Reference proteome</keyword>
<dbReference type="Proteomes" id="UP000037247">
    <property type="component" value="Unassembled WGS sequence"/>
</dbReference>
<keyword evidence="2" id="KW-0805">Transcription regulation</keyword>
<dbReference type="Gene3D" id="3.40.190.290">
    <property type="match status" value="1"/>
</dbReference>
<evidence type="ECO:0000256" key="4">
    <source>
        <dbReference type="ARBA" id="ARBA00023163"/>
    </source>
</evidence>
<name>A0ABR5IFW1_9ACTN</name>
<evidence type="ECO:0000259" key="5">
    <source>
        <dbReference type="PROSITE" id="PS50931"/>
    </source>
</evidence>
<evidence type="ECO:0000313" key="7">
    <source>
        <dbReference type="Proteomes" id="UP000037247"/>
    </source>
</evidence>
<reference evidence="6 7" key="1">
    <citation type="submission" date="2015-05" db="EMBL/GenBank/DDBJ databases">
        <title>Draft genome sequence of the bacterium Gordonia jacobaea a new member of the Gordonia genus.</title>
        <authorList>
            <person name="Jimenez-Galisteo G."/>
            <person name="Dominguez A."/>
            <person name="Munoz E."/>
            <person name="Vinas M."/>
        </authorList>
    </citation>
    <scope>NUCLEOTIDE SEQUENCE [LARGE SCALE GENOMIC DNA]</scope>
    <source>
        <strain evidence="7">mv1</strain>
    </source>
</reference>
<proteinExistence type="inferred from homology"/>